<sequence length="130" mass="14396">MISNQAEDSCREEIVRHPLSSGETLSAQGIRSGAVIGIISFMKSQKRLRKGHTTILTLVAKQPSEEKKVDDIPIVRDYPEVFPGDLPCLPPHRQVEFQIDLAPGAAPIVRAPYRLAPSELQELSTQLQEL</sequence>
<protein>
    <submittedName>
        <fullName evidence="1">Uncharacterized protein</fullName>
    </submittedName>
</protein>
<accession>A0ACB9IT34</accession>
<gene>
    <name evidence="1" type="ORF">L1987_20800</name>
</gene>
<reference evidence="2" key="1">
    <citation type="journal article" date="2022" name="Mol. Ecol. Resour.">
        <title>The genomes of chicory, endive, great burdock and yacon provide insights into Asteraceae palaeo-polyploidization history and plant inulin production.</title>
        <authorList>
            <person name="Fan W."/>
            <person name="Wang S."/>
            <person name="Wang H."/>
            <person name="Wang A."/>
            <person name="Jiang F."/>
            <person name="Liu H."/>
            <person name="Zhao H."/>
            <person name="Xu D."/>
            <person name="Zhang Y."/>
        </authorList>
    </citation>
    <scope>NUCLEOTIDE SEQUENCE [LARGE SCALE GENOMIC DNA]</scope>
    <source>
        <strain evidence="2">cv. Yunnan</strain>
    </source>
</reference>
<reference evidence="1 2" key="2">
    <citation type="journal article" date="2022" name="Mol. Ecol. Resour.">
        <title>The genomes of chicory, endive, great burdock and yacon provide insights into Asteraceae paleo-polyploidization history and plant inulin production.</title>
        <authorList>
            <person name="Fan W."/>
            <person name="Wang S."/>
            <person name="Wang H."/>
            <person name="Wang A."/>
            <person name="Jiang F."/>
            <person name="Liu H."/>
            <person name="Zhao H."/>
            <person name="Xu D."/>
            <person name="Zhang Y."/>
        </authorList>
    </citation>
    <scope>NUCLEOTIDE SEQUENCE [LARGE SCALE GENOMIC DNA]</scope>
    <source>
        <strain evidence="2">cv. Yunnan</strain>
        <tissue evidence="1">Leaves</tissue>
    </source>
</reference>
<comment type="caution">
    <text evidence="1">The sequence shown here is derived from an EMBL/GenBank/DDBJ whole genome shotgun (WGS) entry which is preliminary data.</text>
</comment>
<keyword evidence="2" id="KW-1185">Reference proteome</keyword>
<evidence type="ECO:0000313" key="2">
    <source>
        <dbReference type="Proteomes" id="UP001056120"/>
    </source>
</evidence>
<dbReference type="EMBL" id="CM042024">
    <property type="protein sequence ID" value="KAI3811084.1"/>
    <property type="molecule type" value="Genomic_DNA"/>
</dbReference>
<evidence type="ECO:0000313" key="1">
    <source>
        <dbReference type="EMBL" id="KAI3811084.1"/>
    </source>
</evidence>
<name>A0ACB9IT34_9ASTR</name>
<proteinExistence type="predicted"/>
<organism evidence="1 2">
    <name type="scientific">Smallanthus sonchifolius</name>
    <dbReference type="NCBI Taxonomy" id="185202"/>
    <lineage>
        <taxon>Eukaryota</taxon>
        <taxon>Viridiplantae</taxon>
        <taxon>Streptophyta</taxon>
        <taxon>Embryophyta</taxon>
        <taxon>Tracheophyta</taxon>
        <taxon>Spermatophyta</taxon>
        <taxon>Magnoliopsida</taxon>
        <taxon>eudicotyledons</taxon>
        <taxon>Gunneridae</taxon>
        <taxon>Pentapetalae</taxon>
        <taxon>asterids</taxon>
        <taxon>campanulids</taxon>
        <taxon>Asterales</taxon>
        <taxon>Asteraceae</taxon>
        <taxon>Asteroideae</taxon>
        <taxon>Heliantheae alliance</taxon>
        <taxon>Millerieae</taxon>
        <taxon>Smallanthus</taxon>
    </lineage>
</organism>
<dbReference type="Proteomes" id="UP001056120">
    <property type="component" value="Linkage Group LG07"/>
</dbReference>